<name>A0A1D7VV82_9ACTN</name>
<evidence type="ECO:0000313" key="3">
    <source>
        <dbReference type="Proteomes" id="UP000094094"/>
    </source>
</evidence>
<keyword evidence="3" id="KW-1185">Reference proteome</keyword>
<dbReference type="Proteomes" id="UP000094094">
    <property type="component" value="Chromosome"/>
</dbReference>
<dbReference type="EMBL" id="CP017157">
    <property type="protein sequence ID" value="AOP50653.1"/>
    <property type="molecule type" value="Genomic_DNA"/>
</dbReference>
<dbReference type="AlphaFoldDB" id="A0A1D7VV82"/>
<dbReference type="KEGG" id="slc:SL103_34350"/>
<dbReference type="SUPFAM" id="SSF54427">
    <property type="entry name" value="NTF2-like"/>
    <property type="match status" value="1"/>
</dbReference>
<dbReference type="InterPro" id="IPR032710">
    <property type="entry name" value="NTF2-like_dom_sf"/>
</dbReference>
<proteinExistence type="predicted"/>
<dbReference type="OrthoDB" id="3681559at2"/>
<gene>
    <name evidence="2" type="ORF">SL103_34350</name>
</gene>
<evidence type="ECO:0000313" key="2">
    <source>
        <dbReference type="EMBL" id="AOP50653.1"/>
    </source>
</evidence>
<evidence type="ECO:0000259" key="1">
    <source>
        <dbReference type="Pfam" id="PF12680"/>
    </source>
</evidence>
<dbReference type="Pfam" id="PF12680">
    <property type="entry name" value="SnoaL_2"/>
    <property type="match status" value="1"/>
</dbReference>
<accession>A0A1D7VV82</accession>
<protein>
    <submittedName>
        <fullName evidence="2">Phenazine biosynthesis protein PhzA/PhzB</fullName>
    </submittedName>
</protein>
<dbReference type="InterPro" id="IPR037401">
    <property type="entry name" value="SnoaL-like"/>
</dbReference>
<organism evidence="2 3">
    <name type="scientific">Streptomyces lydicus</name>
    <dbReference type="NCBI Taxonomy" id="47763"/>
    <lineage>
        <taxon>Bacteria</taxon>
        <taxon>Bacillati</taxon>
        <taxon>Actinomycetota</taxon>
        <taxon>Actinomycetes</taxon>
        <taxon>Kitasatosporales</taxon>
        <taxon>Streptomycetaceae</taxon>
        <taxon>Streptomyces</taxon>
    </lineage>
</organism>
<feature type="domain" description="SnoaL-like" evidence="1">
    <location>
        <begin position="15"/>
        <end position="119"/>
    </location>
</feature>
<sequence length="138" mass="15437">MRETDPAALYRHGLRLLLEKDMEGWVALCADDAVLEFPFAPEGYPRRLAGRAEIAAYLRDYPDHIDLRAVPHLKIHRTDAPDTVVVEMRATGRIVATGAPYEMTYVVVVTVADGRITHYRDYWNPLAVPASMSEAKAG</sequence>
<reference evidence="2 3" key="1">
    <citation type="submission" date="2016-09" db="EMBL/GenBank/DDBJ databases">
        <title>Complete genome sequencing of Streptomyces lydicus 103 and metabolic pathways analysis of antibiotic biosynthesis.</title>
        <authorList>
            <person name="Jia N."/>
            <person name="Ding M.-Z."/>
            <person name="Gao F."/>
            <person name="Yuan Y.-J."/>
        </authorList>
    </citation>
    <scope>NUCLEOTIDE SEQUENCE [LARGE SCALE GENOMIC DNA]</scope>
    <source>
        <strain evidence="2 3">103</strain>
    </source>
</reference>
<dbReference type="Gene3D" id="3.10.450.50">
    <property type="match status" value="1"/>
</dbReference>
<dbReference type="RefSeq" id="WP_069572880.1">
    <property type="nucleotide sequence ID" value="NZ_CP017157.1"/>
</dbReference>